<dbReference type="Proteomes" id="UP001187192">
    <property type="component" value="Unassembled WGS sequence"/>
</dbReference>
<evidence type="ECO:0000313" key="1">
    <source>
        <dbReference type="EMBL" id="GMN55074.1"/>
    </source>
</evidence>
<organism evidence="1 2">
    <name type="scientific">Ficus carica</name>
    <name type="common">Common fig</name>
    <dbReference type="NCBI Taxonomy" id="3494"/>
    <lineage>
        <taxon>Eukaryota</taxon>
        <taxon>Viridiplantae</taxon>
        <taxon>Streptophyta</taxon>
        <taxon>Embryophyta</taxon>
        <taxon>Tracheophyta</taxon>
        <taxon>Spermatophyta</taxon>
        <taxon>Magnoliopsida</taxon>
        <taxon>eudicotyledons</taxon>
        <taxon>Gunneridae</taxon>
        <taxon>Pentapetalae</taxon>
        <taxon>rosids</taxon>
        <taxon>fabids</taxon>
        <taxon>Rosales</taxon>
        <taxon>Moraceae</taxon>
        <taxon>Ficeae</taxon>
        <taxon>Ficus</taxon>
    </lineage>
</organism>
<keyword evidence="2" id="KW-1185">Reference proteome</keyword>
<reference evidence="1" key="1">
    <citation type="submission" date="2023-07" db="EMBL/GenBank/DDBJ databases">
        <title>draft genome sequence of fig (Ficus carica).</title>
        <authorList>
            <person name="Takahashi T."/>
            <person name="Nishimura K."/>
        </authorList>
    </citation>
    <scope>NUCLEOTIDE SEQUENCE</scope>
</reference>
<sequence length="72" mass="8608">MQQSNPRLVHHGQYQNQPSPLQLQQQLQLRSYDEDLSALHSDYLPWRFFFFLQCEALSAFGLSRRVLKQRCL</sequence>
<gene>
    <name evidence="1" type="ORF">TIFTF001_024195</name>
</gene>
<comment type="caution">
    <text evidence="1">The sequence shown here is derived from an EMBL/GenBank/DDBJ whole genome shotgun (WGS) entry which is preliminary data.</text>
</comment>
<evidence type="ECO:0000313" key="2">
    <source>
        <dbReference type="Proteomes" id="UP001187192"/>
    </source>
</evidence>
<dbReference type="EMBL" id="BTGU01000055">
    <property type="protein sequence ID" value="GMN55074.1"/>
    <property type="molecule type" value="Genomic_DNA"/>
</dbReference>
<dbReference type="AlphaFoldDB" id="A0AA88DKB7"/>
<proteinExistence type="predicted"/>
<name>A0AA88DKB7_FICCA</name>
<protein>
    <submittedName>
        <fullName evidence="1">Uncharacterized protein</fullName>
    </submittedName>
</protein>
<accession>A0AA88DKB7</accession>